<dbReference type="AlphaFoldDB" id="A0A024TVH9"/>
<proteinExistence type="predicted"/>
<dbReference type="GeneID" id="20086329"/>
<evidence type="ECO:0008006" key="3">
    <source>
        <dbReference type="Google" id="ProtNLM"/>
    </source>
</evidence>
<feature type="compositionally biased region" description="Low complexity" evidence="1">
    <location>
        <begin position="14"/>
        <end position="32"/>
    </location>
</feature>
<sequence length="315" mass="35212">MGHGSSVGGMGFHSLRSSSRRSAVSRRTTVTRTTKESRVDDDSAHGGGPTYDKSDDTSSPSTVADTTPYFTTTYLPNQTKLVTPLIQISVDMQSHKMTGHGAFRGDAYKWLLLQLELKLSIAQDCIHSYIGHSQRHDLRGRPNLFVASDYVDLVCSRPLPAPLDQVGAVTWNALTNMPTHAIRMTRTLDSCSPDILYVQVRLDSGHTRNAPLVVNVLYKRIVTAKQAVFVYRSILEDDRFPVPRQPLHIGVSGWMVCKANEDGESCHEHTFVRARLSEMGVEDRSLWLADIVRKWFRAQESALRAQLSIERPTYG</sequence>
<feature type="compositionally biased region" description="Gly residues" evidence="1">
    <location>
        <begin position="1"/>
        <end position="11"/>
    </location>
</feature>
<protein>
    <recommendedName>
        <fullName evidence="3">START domain-containing protein</fullName>
    </recommendedName>
</protein>
<feature type="region of interest" description="Disordered" evidence="1">
    <location>
        <begin position="1"/>
        <end position="63"/>
    </location>
</feature>
<evidence type="ECO:0000256" key="1">
    <source>
        <dbReference type="SAM" id="MobiDB-lite"/>
    </source>
</evidence>
<name>A0A024TVH9_9STRA</name>
<reference evidence="2" key="1">
    <citation type="submission" date="2013-12" db="EMBL/GenBank/DDBJ databases">
        <title>The Genome Sequence of Aphanomyces invadans NJM9701.</title>
        <authorList>
            <consortium name="The Broad Institute Genomics Platform"/>
            <person name="Russ C."/>
            <person name="Tyler B."/>
            <person name="van West P."/>
            <person name="Dieguez-Uribeondo J."/>
            <person name="Young S.K."/>
            <person name="Zeng Q."/>
            <person name="Gargeya S."/>
            <person name="Fitzgerald M."/>
            <person name="Abouelleil A."/>
            <person name="Alvarado L."/>
            <person name="Chapman S.B."/>
            <person name="Gainer-Dewar J."/>
            <person name="Goldberg J."/>
            <person name="Griggs A."/>
            <person name="Gujja S."/>
            <person name="Hansen M."/>
            <person name="Howarth C."/>
            <person name="Imamovic A."/>
            <person name="Ireland A."/>
            <person name="Larimer J."/>
            <person name="McCowan C."/>
            <person name="Murphy C."/>
            <person name="Pearson M."/>
            <person name="Poon T.W."/>
            <person name="Priest M."/>
            <person name="Roberts A."/>
            <person name="Saif S."/>
            <person name="Shea T."/>
            <person name="Sykes S."/>
            <person name="Wortman J."/>
            <person name="Nusbaum C."/>
            <person name="Birren B."/>
        </authorList>
    </citation>
    <scope>NUCLEOTIDE SEQUENCE [LARGE SCALE GENOMIC DNA]</scope>
    <source>
        <strain evidence="2">NJM9701</strain>
    </source>
</reference>
<evidence type="ECO:0000313" key="2">
    <source>
        <dbReference type="EMBL" id="ETV97974.1"/>
    </source>
</evidence>
<organism evidence="2">
    <name type="scientific">Aphanomyces invadans</name>
    <dbReference type="NCBI Taxonomy" id="157072"/>
    <lineage>
        <taxon>Eukaryota</taxon>
        <taxon>Sar</taxon>
        <taxon>Stramenopiles</taxon>
        <taxon>Oomycota</taxon>
        <taxon>Saprolegniomycetes</taxon>
        <taxon>Saprolegniales</taxon>
        <taxon>Verrucalvaceae</taxon>
        <taxon>Aphanomyces</taxon>
    </lineage>
</organism>
<accession>A0A024TVH9</accession>
<dbReference type="EMBL" id="KI913971">
    <property type="protein sequence ID" value="ETV97974.1"/>
    <property type="molecule type" value="Genomic_DNA"/>
</dbReference>
<dbReference type="VEuPathDB" id="FungiDB:H310_09279"/>
<dbReference type="RefSeq" id="XP_008873535.1">
    <property type="nucleotide sequence ID" value="XM_008875313.1"/>
</dbReference>
<dbReference type="OrthoDB" id="75313at2759"/>
<gene>
    <name evidence="2" type="ORF">H310_09279</name>
</gene>
<feature type="compositionally biased region" description="Basic and acidic residues" evidence="1">
    <location>
        <begin position="33"/>
        <end position="44"/>
    </location>
</feature>